<proteinExistence type="predicted"/>
<accession>A0ABU8XAR5</accession>
<dbReference type="Proteomes" id="UP001367030">
    <property type="component" value="Unassembled WGS sequence"/>
</dbReference>
<organism evidence="1 2">
    <name type="scientific">Variovorax robiniae</name>
    <dbReference type="NCBI Taxonomy" id="1836199"/>
    <lineage>
        <taxon>Bacteria</taxon>
        <taxon>Pseudomonadati</taxon>
        <taxon>Pseudomonadota</taxon>
        <taxon>Betaproteobacteria</taxon>
        <taxon>Burkholderiales</taxon>
        <taxon>Comamonadaceae</taxon>
        <taxon>Variovorax</taxon>
    </lineage>
</organism>
<reference evidence="1 2" key="1">
    <citation type="submission" date="2024-03" db="EMBL/GenBank/DDBJ databases">
        <title>Novel species of the genus Variovorax.</title>
        <authorList>
            <person name="Liu Q."/>
            <person name="Xin Y.-H."/>
        </authorList>
    </citation>
    <scope>NUCLEOTIDE SEQUENCE [LARGE SCALE GENOMIC DNA]</scope>
    <source>
        <strain evidence="1 2">KACC 18901</strain>
    </source>
</reference>
<sequence length="108" mass="11779">MATTSLLRTVASALSKSSTVLVKASFTPRIWSPTWMPARCAAPLTNGRRALRAPWRARGADAVHFIVAGLPDVPPHVDAARDQRHDRWRFARGGRHEVSDAAIGSLRA</sequence>
<evidence type="ECO:0000313" key="2">
    <source>
        <dbReference type="Proteomes" id="UP001367030"/>
    </source>
</evidence>
<dbReference type="EMBL" id="JBBKZS010000008">
    <property type="protein sequence ID" value="MEJ8856873.1"/>
    <property type="molecule type" value="Genomic_DNA"/>
</dbReference>
<name>A0ABU8XAR5_9BURK</name>
<protein>
    <submittedName>
        <fullName evidence="1">Uncharacterized protein</fullName>
    </submittedName>
</protein>
<comment type="caution">
    <text evidence="1">The sequence shown here is derived from an EMBL/GenBank/DDBJ whole genome shotgun (WGS) entry which is preliminary data.</text>
</comment>
<keyword evidence="2" id="KW-1185">Reference proteome</keyword>
<evidence type="ECO:0000313" key="1">
    <source>
        <dbReference type="EMBL" id="MEJ8856873.1"/>
    </source>
</evidence>
<gene>
    <name evidence="1" type="ORF">WKW79_20020</name>
</gene>